<keyword evidence="1" id="KW-0472">Membrane</keyword>
<keyword evidence="1" id="KW-1133">Transmembrane helix</keyword>
<evidence type="ECO:0000313" key="3">
    <source>
        <dbReference type="Proteomes" id="UP000593575"/>
    </source>
</evidence>
<dbReference type="AlphaFoldDB" id="A0A7J9KGP2"/>
<accession>A0A7J9KGP2</accession>
<dbReference type="Proteomes" id="UP000593575">
    <property type="component" value="Unassembled WGS sequence"/>
</dbReference>
<organism evidence="2 3">
    <name type="scientific">Gossypium armourianum</name>
    <dbReference type="NCBI Taxonomy" id="34283"/>
    <lineage>
        <taxon>Eukaryota</taxon>
        <taxon>Viridiplantae</taxon>
        <taxon>Streptophyta</taxon>
        <taxon>Embryophyta</taxon>
        <taxon>Tracheophyta</taxon>
        <taxon>Spermatophyta</taxon>
        <taxon>Magnoliopsida</taxon>
        <taxon>eudicotyledons</taxon>
        <taxon>Gunneridae</taxon>
        <taxon>Pentapetalae</taxon>
        <taxon>rosids</taxon>
        <taxon>malvids</taxon>
        <taxon>Malvales</taxon>
        <taxon>Malvaceae</taxon>
        <taxon>Malvoideae</taxon>
        <taxon>Gossypium</taxon>
    </lineage>
</organism>
<reference evidence="2 3" key="1">
    <citation type="journal article" date="2019" name="Genome Biol. Evol.">
        <title>Insights into the evolution of the New World diploid cottons (Gossypium, subgenus Houzingenia) based on genome sequencing.</title>
        <authorList>
            <person name="Grover C.E."/>
            <person name="Arick M.A. 2nd"/>
            <person name="Thrash A."/>
            <person name="Conover J.L."/>
            <person name="Sanders W.S."/>
            <person name="Peterson D.G."/>
            <person name="Frelichowski J.E."/>
            <person name="Scheffler J.A."/>
            <person name="Scheffler B.E."/>
            <person name="Wendel J.F."/>
        </authorList>
    </citation>
    <scope>NUCLEOTIDE SEQUENCE [LARGE SCALE GENOMIC DNA]</scope>
    <source>
        <strain evidence="2">6</strain>
        <tissue evidence="2">Leaf</tissue>
    </source>
</reference>
<feature type="transmembrane region" description="Helical" evidence="1">
    <location>
        <begin position="7"/>
        <end position="28"/>
    </location>
</feature>
<evidence type="ECO:0000256" key="1">
    <source>
        <dbReference type="SAM" id="Phobius"/>
    </source>
</evidence>
<protein>
    <submittedName>
        <fullName evidence="2">Uncharacterized protein</fullName>
    </submittedName>
</protein>
<feature type="non-terminal residue" evidence="2">
    <location>
        <position position="33"/>
    </location>
</feature>
<comment type="caution">
    <text evidence="2">The sequence shown here is derived from an EMBL/GenBank/DDBJ whole genome shotgun (WGS) entry which is preliminary data.</text>
</comment>
<keyword evidence="3" id="KW-1185">Reference proteome</keyword>
<name>A0A7J9KGP2_9ROSI</name>
<evidence type="ECO:0000313" key="2">
    <source>
        <dbReference type="EMBL" id="MBA0845623.1"/>
    </source>
</evidence>
<dbReference type="EMBL" id="JABFAE010417251">
    <property type="protein sequence ID" value="MBA0845623.1"/>
    <property type="molecule type" value="Genomic_DNA"/>
</dbReference>
<sequence length="33" mass="3753">MEMGLNILIVMIMGTYLGQKMMTVLMFVEEEVG</sequence>
<keyword evidence="1" id="KW-0812">Transmembrane</keyword>
<proteinExistence type="predicted"/>
<gene>
    <name evidence="2" type="ORF">Goarm_005780</name>
</gene>